<reference evidence="1" key="1">
    <citation type="submission" date="2014-09" db="EMBL/GenBank/DDBJ databases">
        <authorList>
            <person name="Magalhaes I.L.F."/>
            <person name="Oliveira U."/>
            <person name="Santos F.R."/>
            <person name="Vidigal T.H.D.A."/>
            <person name="Brescovit A.D."/>
            <person name="Santos A.J."/>
        </authorList>
    </citation>
    <scope>NUCLEOTIDE SEQUENCE</scope>
    <source>
        <tissue evidence="1">Shoot tissue taken approximately 20 cm above the soil surface</tissue>
    </source>
</reference>
<name>A0A0A9BXH9_ARUDO</name>
<protein>
    <submittedName>
        <fullName evidence="1">Uncharacterized protein</fullName>
    </submittedName>
</protein>
<accession>A0A0A9BXH9</accession>
<dbReference type="AlphaFoldDB" id="A0A0A9BXH9"/>
<evidence type="ECO:0000313" key="1">
    <source>
        <dbReference type="EMBL" id="JAD66923.1"/>
    </source>
</evidence>
<sequence length="52" mass="5898">MLVSRTYKWSDTCANTVLTHKEPSVLVNQTGTKLFPVKPIESIRYIISTCQV</sequence>
<dbReference type="EMBL" id="GBRH01230972">
    <property type="protein sequence ID" value="JAD66923.1"/>
    <property type="molecule type" value="Transcribed_RNA"/>
</dbReference>
<proteinExistence type="predicted"/>
<reference evidence="1" key="2">
    <citation type="journal article" date="2015" name="Data Brief">
        <title>Shoot transcriptome of the giant reed, Arundo donax.</title>
        <authorList>
            <person name="Barrero R.A."/>
            <person name="Guerrero F.D."/>
            <person name="Moolhuijzen P."/>
            <person name="Goolsby J.A."/>
            <person name="Tidwell J."/>
            <person name="Bellgard S.E."/>
            <person name="Bellgard M.I."/>
        </authorList>
    </citation>
    <scope>NUCLEOTIDE SEQUENCE</scope>
    <source>
        <tissue evidence="1">Shoot tissue taken approximately 20 cm above the soil surface</tissue>
    </source>
</reference>
<organism evidence="1">
    <name type="scientific">Arundo donax</name>
    <name type="common">Giant reed</name>
    <name type="synonym">Donax arundinaceus</name>
    <dbReference type="NCBI Taxonomy" id="35708"/>
    <lineage>
        <taxon>Eukaryota</taxon>
        <taxon>Viridiplantae</taxon>
        <taxon>Streptophyta</taxon>
        <taxon>Embryophyta</taxon>
        <taxon>Tracheophyta</taxon>
        <taxon>Spermatophyta</taxon>
        <taxon>Magnoliopsida</taxon>
        <taxon>Liliopsida</taxon>
        <taxon>Poales</taxon>
        <taxon>Poaceae</taxon>
        <taxon>PACMAD clade</taxon>
        <taxon>Arundinoideae</taxon>
        <taxon>Arundineae</taxon>
        <taxon>Arundo</taxon>
    </lineage>
</organism>